<dbReference type="EMBL" id="JAUCFI010000003">
    <property type="protein sequence ID" value="MDM5284680.1"/>
    <property type="molecule type" value="Genomic_DNA"/>
</dbReference>
<organism evidence="1 2">
    <name type="scientific">Peribacillus frigoritolerans</name>
    <dbReference type="NCBI Taxonomy" id="450367"/>
    <lineage>
        <taxon>Bacteria</taxon>
        <taxon>Bacillati</taxon>
        <taxon>Bacillota</taxon>
        <taxon>Bacilli</taxon>
        <taxon>Bacillales</taxon>
        <taxon>Bacillaceae</taxon>
        <taxon>Peribacillus</taxon>
    </lineage>
</organism>
<dbReference type="Proteomes" id="UP001238973">
    <property type="component" value="Unassembled WGS sequence"/>
</dbReference>
<evidence type="ECO:0000313" key="2">
    <source>
        <dbReference type="Proteomes" id="UP001238973"/>
    </source>
</evidence>
<evidence type="ECO:0000313" key="1">
    <source>
        <dbReference type="EMBL" id="MDM5284680.1"/>
    </source>
</evidence>
<dbReference type="RefSeq" id="WP_289350136.1">
    <property type="nucleotide sequence ID" value="NZ_JAUCFI010000003.1"/>
</dbReference>
<accession>A0AAJ1VCL2</accession>
<reference evidence="1" key="1">
    <citation type="submission" date="2023-06" db="EMBL/GenBank/DDBJ databases">
        <title>Comparative genomics of Bacillaceae isolates and their secondary metabolite potential.</title>
        <authorList>
            <person name="Song L."/>
            <person name="Nielsen L.J."/>
            <person name="Mohite O."/>
            <person name="Xu X."/>
            <person name="Weber T."/>
            <person name="Kovacs A.T."/>
        </authorList>
    </citation>
    <scope>NUCLEOTIDE SEQUENCE</scope>
    <source>
        <strain evidence="1">G1S1</strain>
    </source>
</reference>
<sequence length="414" mass="47676">MDIKVEVGDKRAGAIPYESLPAFTYLFRELGFDVQPDTENKKVHLSSALHGKRIVISSDYDVKYNTFRKHLLERKVLEYIQTFLSACGAKVILIDEKKESERADFHVCFSLFEIPGIKEPILELIHNSKSANKKLLDIFHYECTRTRTKFKSNEVVRNSSNPFINIQIMYPVITDEDFWEKLGEKYAISITIGILARFHESSPLSVLSLIPIGIFSNMFVHSENTGLNLEPAIQKEKKLPEKKKFLLKKPTIIKRKEAEVFLDYHIFIEELEERNKIKLIGNLHIKNIGTEVLRNPVICLRSSPSESIKISGQILPPNVAETLGVMKNEETQGWKYMNDEWFEEMEKGETWICPIQSKNINPRQTESLTNLQISVLQPVENSNIRVEAFVFFKEQDLEISSSNQISLLLTKKQG</sequence>
<protein>
    <submittedName>
        <fullName evidence="1">Uncharacterized protein</fullName>
    </submittedName>
</protein>
<proteinExistence type="predicted"/>
<gene>
    <name evidence="1" type="ORF">QUF85_15395</name>
</gene>
<dbReference type="AlphaFoldDB" id="A0AAJ1VCL2"/>
<name>A0AAJ1VCL2_9BACI</name>
<comment type="caution">
    <text evidence="1">The sequence shown here is derived from an EMBL/GenBank/DDBJ whole genome shotgun (WGS) entry which is preliminary data.</text>
</comment>